<reference evidence="6 7" key="1">
    <citation type="journal article" date="2019" name="Front. Microbiol.">
        <title>Ammonia Oxidation by the Arctic Terrestrial Thaumarchaeote Candidatus Nitrosocosmicus arcticus Is Stimulated by Increasing Temperatures.</title>
        <authorList>
            <person name="Alves R.J.E."/>
            <person name="Kerou M."/>
            <person name="Zappe A."/>
            <person name="Bittner R."/>
            <person name="Abby S.S."/>
            <person name="Schmidt H.A."/>
            <person name="Pfeifer K."/>
            <person name="Schleper C."/>
        </authorList>
    </citation>
    <scope>NUCLEOTIDE SEQUENCE [LARGE SCALE GENOMIC DNA]</scope>
    <source>
        <strain evidence="6 7">Kfb</strain>
    </source>
</reference>
<keyword evidence="7" id="KW-1185">Reference proteome</keyword>
<dbReference type="GO" id="GO:0016020">
    <property type="term" value="C:membrane"/>
    <property type="evidence" value="ECO:0007669"/>
    <property type="project" value="UniProtKB-SubCell"/>
</dbReference>
<name>A0A557SYA6_9ARCH</name>
<dbReference type="Proteomes" id="UP000315289">
    <property type="component" value="Unassembled WGS sequence"/>
</dbReference>
<keyword evidence="2 5" id="KW-0812">Transmembrane</keyword>
<evidence type="ECO:0008006" key="8">
    <source>
        <dbReference type="Google" id="ProtNLM"/>
    </source>
</evidence>
<dbReference type="AlphaFoldDB" id="A0A557SYA6"/>
<evidence type="ECO:0000256" key="5">
    <source>
        <dbReference type="SAM" id="Phobius"/>
    </source>
</evidence>
<accession>A0A557SYA6</accession>
<evidence type="ECO:0000256" key="2">
    <source>
        <dbReference type="ARBA" id="ARBA00022692"/>
    </source>
</evidence>
<feature type="transmembrane region" description="Helical" evidence="5">
    <location>
        <begin position="12"/>
        <end position="30"/>
    </location>
</feature>
<evidence type="ECO:0000256" key="4">
    <source>
        <dbReference type="ARBA" id="ARBA00023136"/>
    </source>
</evidence>
<organism evidence="6 7">
    <name type="scientific">Candidatus Nitrosocosmicus arcticus</name>
    <dbReference type="NCBI Taxonomy" id="2035267"/>
    <lineage>
        <taxon>Archaea</taxon>
        <taxon>Nitrososphaerota</taxon>
        <taxon>Nitrososphaeria</taxon>
        <taxon>Nitrososphaerales</taxon>
        <taxon>Nitrososphaeraceae</taxon>
        <taxon>Candidatus Nitrosocosmicus</taxon>
    </lineage>
</organism>
<keyword evidence="3 5" id="KW-1133">Transmembrane helix</keyword>
<comment type="caution">
    <text evidence="6">The sequence shown here is derived from an EMBL/GenBank/DDBJ whole genome shotgun (WGS) entry which is preliminary data.</text>
</comment>
<dbReference type="EMBL" id="VOAH01000003">
    <property type="protein sequence ID" value="TVP41589.1"/>
    <property type="molecule type" value="Genomic_DNA"/>
</dbReference>
<comment type="subcellular location">
    <subcellularLocation>
        <location evidence="1">Membrane</location>
        <topology evidence="1">Multi-pass membrane protein</topology>
    </subcellularLocation>
</comment>
<keyword evidence="4 5" id="KW-0472">Membrane</keyword>
<dbReference type="Pfam" id="PF07681">
    <property type="entry name" value="DoxX"/>
    <property type="match status" value="1"/>
</dbReference>
<gene>
    <name evidence="6" type="ORF">NARC_30304</name>
</gene>
<evidence type="ECO:0000256" key="3">
    <source>
        <dbReference type="ARBA" id="ARBA00022989"/>
    </source>
</evidence>
<dbReference type="InterPro" id="IPR032808">
    <property type="entry name" value="DoxX"/>
</dbReference>
<evidence type="ECO:0000256" key="1">
    <source>
        <dbReference type="ARBA" id="ARBA00004141"/>
    </source>
</evidence>
<protein>
    <recommendedName>
        <fullName evidence="8">DoxX family protein</fullName>
    </recommendedName>
</protein>
<evidence type="ECO:0000313" key="7">
    <source>
        <dbReference type="Proteomes" id="UP000315289"/>
    </source>
</evidence>
<sequence length="62" mass="7074">MVGNVNMSNTRILMTFGPLIVRVVLGTLFITNGWSKLINLEQTQGYFNTMGEQYEILSFDRT</sequence>
<proteinExistence type="predicted"/>
<evidence type="ECO:0000313" key="6">
    <source>
        <dbReference type="EMBL" id="TVP41589.1"/>
    </source>
</evidence>